<gene>
    <name evidence="12" type="primary">rssA_2</name>
    <name evidence="12" type="ORF">AVENLUH13518_01592</name>
</gene>
<dbReference type="Pfam" id="PF24179">
    <property type="entry name" value="NTE_Ploop"/>
    <property type="match status" value="1"/>
</dbReference>
<keyword evidence="4 9" id="KW-0378">Hydrolase</keyword>
<organism evidence="12 13">
    <name type="scientific">Acinetobacter venetianus</name>
    <dbReference type="NCBI Taxonomy" id="52133"/>
    <lineage>
        <taxon>Bacteria</taxon>
        <taxon>Pseudomonadati</taxon>
        <taxon>Pseudomonadota</taxon>
        <taxon>Gammaproteobacteria</taxon>
        <taxon>Moraxellales</taxon>
        <taxon>Moraxellaceae</taxon>
        <taxon>Acinetobacter</taxon>
    </lineage>
</organism>
<name>A0A150HV66_9GAMM</name>
<dbReference type="InterPro" id="IPR056556">
    <property type="entry name" value="NTE1_P-loop_dom"/>
</dbReference>
<dbReference type="PANTHER" id="PTHR14226">
    <property type="entry name" value="NEUROPATHY TARGET ESTERASE/SWISS CHEESE D.MELANOGASTER"/>
    <property type="match status" value="1"/>
</dbReference>
<accession>A0A150HV66</accession>
<proteinExistence type="inferred from homology"/>
<feature type="short sequence motif" description="GXSXG" evidence="9">
    <location>
        <begin position="349"/>
        <end position="353"/>
    </location>
</feature>
<evidence type="ECO:0000256" key="5">
    <source>
        <dbReference type="ARBA" id="ARBA00022963"/>
    </source>
</evidence>
<evidence type="ECO:0000256" key="7">
    <source>
        <dbReference type="ARBA" id="ARBA00023098"/>
    </source>
</evidence>
<dbReference type="CDD" id="cd00038">
    <property type="entry name" value="CAP_ED"/>
    <property type="match status" value="1"/>
</dbReference>
<dbReference type="GO" id="GO:0016020">
    <property type="term" value="C:membrane"/>
    <property type="evidence" value="ECO:0007669"/>
    <property type="project" value="UniProtKB-SubCell"/>
</dbReference>
<dbReference type="InterPro" id="IPR014710">
    <property type="entry name" value="RmlC-like_jellyroll"/>
</dbReference>
<sequence>MDIITTLSKATLFAELDQSILSTLAMHCHIRHLQTGQELYKVNDQANYIYIIAYGRVKLATPSGLVTYLGRNEIVGEMGVISNQPHHGTVNALRDTALVVIPKQQFIEFITQHANILFTLSRLIISRSQPELQHIHAMSHSRTLSVIPVSSQIPATHLAEKLTEHLQRWPHVRLVTAAHVDALFGEGFSQTPLDYSVDDLKLRQWLASLEEKHCYVLYAAHNNEDEWTKRCLHQADRILILAEANQTPTHTKLVDVLNQHNWQSPIELVLLRSEGDPSPHTLIWKKLYHARAHYFIHPWAQADICAVARQISSQGLGLVLGGGGARGFAHIGLIRALEQLHIPIDIVGGTSMGAFVAALVACGFDSVEMTHIAYETFVARNYLNDYTMPRVSLIRGQRFHERLHAIFGERKIEELKQTFYCISTNLTTGQAMIHDQGELATWVGTSMSVPGVAPPVAWHENLLCDGGVINNLPTDVMQNLERGTVIASNVSLHDDIRVPGIGLDKPDQSALLNWNKIIKDKLLHAPRLAEILMRTATLASDTMIQTAAIERANLHIRMPIEGIGMFDWHKLDELVERGYEHALETLLPIRNTLPTS</sequence>
<feature type="domain" description="Cyclic nucleotide-binding" evidence="10">
    <location>
        <begin position="12"/>
        <end position="110"/>
    </location>
</feature>
<reference evidence="12 13" key="1">
    <citation type="journal article" date="2016" name="Sci. Rep.">
        <title>Genomic and phenotypic characterization of the species Acinetobacter venetianus.</title>
        <authorList>
            <person name="Fondi M."/>
            <person name="Maida I."/>
            <person name="Perrin E."/>
            <person name="Orlandini V."/>
            <person name="La Torre L."/>
            <person name="Bosi E."/>
            <person name="Negroni A."/>
            <person name="Zanaroli G."/>
            <person name="Fava F."/>
            <person name="Decorosi F."/>
            <person name="Giovannetti L."/>
            <person name="Viti C."/>
            <person name="Vaneechoutte M."/>
            <person name="Dijkshoorn L."/>
            <person name="Fani R."/>
        </authorList>
    </citation>
    <scope>NUCLEOTIDE SEQUENCE [LARGE SCALE GENOMIC DNA]</scope>
    <source>
        <strain evidence="12 13">LUH13518</strain>
    </source>
</reference>
<evidence type="ECO:0000259" key="10">
    <source>
        <dbReference type="PROSITE" id="PS50042"/>
    </source>
</evidence>
<dbReference type="SUPFAM" id="SSF52151">
    <property type="entry name" value="FabD/lysophospholipase-like"/>
    <property type="match status" value="1"/>
</dbReference>
<keyword evidence="6" id="KW-1133">Transmembrane helix</keyword>
<dbReference type="EMBL" id="JRHX01000043">
    <property type="protein sequence ID" value="KXZ70933.1"/>
    <property type="molecule type" value="Genomic_DNA"/>
</dbReference>
<evidence type="ECO:0000256" key="1">
    <source>
        <dbReference type="ARBA" id="ARBA00004370"/>
    </source>
</evidence>
<dbReference type="Gene3D" id="2.60.120.10">
    <property type="entry name" value="Jelly Rolls"/>
    <property type="match status" value="1"/>
</dbReference>
<dbReference type="InterPro" id="IPR002641">
    <property type="entry name" value="PNPLA_dom"/>
</dbReference>
<dbReference type="GO" id="GO:0046470">
    <property type="term" value="P:phosphatidylcholine metabolic process"/>
    <property type="evidence" value="ECO:0007669"/>
    <property type="project" value="InterPro"/>
</dbReference>
<comment type="similarity">
    <text evidence="2">Belongs to the NTE family.</text>
</comment>
<dbReference type="Gene3D" id="3.40.1090.10">
    <property type="entry name" value="Cytosolic phospholipase A2 catalytic domain"/>
    <property type="match status" value="2"/>
</dbReference>
<comment type="caution">
    <text evidence="12">The sequence shown here is derived from an EMBL/GenBank/DDBJ whole genome shotgun (WGS) entry which is preliminary data.</text>
</comment>
<feature type="domain" description="PNPLA" evidence="11">
    <location>
        <begin position="318"/>
        <end position="478"/>
    </location>
</feature>
<feature type="short sequence motif" description="GXGXXG" evidence="9">
    <location>
        <begin position="322"/>
        <end position="327"/>
    </location>
</feature>
<dbReference type="InterPro" id="IPR001423">
    <property type="entry name" value="LysoPLipase_patatin_CS"/>
</dbReference>
<dbReference type="PROSITE" id="PS51635">
    <property type="entry name" value="PNPLA"/>
    <property type="match status" value="1"/>
</dbReference>
<dbReference type="PATRIC" id="fig|52133.19.peg.1616"/>
<dbReference type="PROSITE" id="PS50042">
    <property type="entry name" value="CNMP_BINDING_3"/>
    <property type="match status" value="1"/>
</dbReference>
<dbReference type="Pfam" id="PF00027">
    <property type="entry name" value="cNMP_binding"/>
    <property type="match status" value="1"/>
</dbReference>
<dbReference type="PROSITE" id="PS01237">
    <property type="entry name" value="UPF0028"/>
    <property type="match status" value="1"/>
</dbReference>
<dbReference type="SMART" id="SM00100">
    <property type="entry name" value="cNMP"/>
    <property type="match status" value="1"/>
</dbReference>
<dbReference type="Proteomes" id="UP000075544">
    <property type="component" value="Unassembled WGS sequence"/>
</dbReference>
<dbReference type="InterPro" id="IPR050301">
    <property type="entry name" value="NTE"/>
</dbReference>
<dbReference type="CDD" id="cd07205">
    <property type="entry name" value="Pat_PNPLA6_PNPLA7_NTE1_like"/>
    <property type="match status" value="1"/>
</dbReference>
<comment type="subcellular location">
    <subcellularLocation>
        <location evidence="1">Membrane</location>
    </subcellularLocation>
</comment>
<keyword evidence="7 9" id="KW-0443">Lipid metabolism</keyword>
<dbReference type="RefSeq" id="WP_061524620.1">
    <property type="nucleotide sequence ID" value="NZ_JRHX01000043.1"/>
</dbReference>
<evidence type="ECO:0000256" key="9">
    <source>
        <dbReference type="PROSITE-ProRule" id="PRU01161"/>
    </source>
</evidence>
<dbReference type="InterPro" id="IPR016035">
    <property type="entry name" value="Acyl_Trfase/lysoPLipase"/>
</dbReference>
<evidence type="ECO:0000256" key="2">
    <source>
        <dbReference type="ARBA" id="ARBA00006636"/>
    </source>
</evidence>
<evidence type="ECO:0000313" key="13">
    <source>
        <dbReference type="Proteomes" id="UP000075544"/>
    </source>
</evidence>
<dbReference type="InterPro" id="IPR000595">
    <property type="entry name" value="cNMP-bd_dom"/>
</dbReference>
<evidence type="ECO:0000256" key="8">
    <source>
        <dbReference type="ARBA" id="ARBA00023136"/>
    </source>
</evidence>
<evidence type="ECO:0000313" key="12">
    <source>
        <dbReference type="EMBL" id="KXZ70933.1"/>
    </source>
</evidence>
<dbReference type="Pfam" id="PF01734">
    <property type="entry name" value="Patatin"/>
    <property type="match status" value="1"/>
</dbReference>
<dbReference type="AlphaFoldDB" id="A0A150HV66"/>
<dbReference type="InterPro" id="IPR018490">
    <property type="entry name" value="cNMP-bd_dom_sf"/>
</dbReference>
<keyword evidence="5 9" id="KW-0442">Lipid degradation</keyword>
<evidence type="ECO:0000259" key="11">
    <source>
        <dbReference type="PROSITE" id="PS51635"/>
    </source>
</evidence>
<feature type="active site" description="Nucleophile" evidence="9">
    <location>
        <position position="351"/>
    </location>
</feature>
<protein>
    <submittedName>
        <fullName evidence="12">NTE family protein RssA</fullName>
    </submittedName>
</protein>
<dbReference type="GO" id="GO:0004622">
    <property type="term" value="F:phosphatidylcholine lysophospholipase activity"/>
    <property type="evidence" value="ECO:0007669"/>
    <property type="project" value="InterPro"/>
</dbReference>
<evidence type="ECO:0000256" key="4">
    <source>
        <dbReference type="ARBA" id="ARBA00022801"/>
    </source>
</evidence>
<dbReference type="GO" id="GO:0016042">
    <property type="term" value="P:lipid catabolic process"/>
    <property type="evidence" value="ECO:0007669"/>
    <property type="project" value="UniProtKB-UniRule"/>
</dbReference>
<dbReference type="PANTHER" id="PTHR14226:SF29">
    <property type="entry name" value="NEUROPATHY TARGET ESTERASE SWS"/>
    <property type="match status" value="1"/>
</dbReference>
<evidence type="ECO:0000256" key="6">
    <source>
        <dbReference type="ARBA" id="ARBA00022989"/>
    </source>
</evidence>
<feature type="short sequence motif" description="DGA/G" evidence="9">
    <location>
        <begin position="465"/>
        <end position="467"/>
    </location>
</feature>
<evidence type="ECO:0000256" key="3">
    <source>
        <dbReference type="ARBA" id="ARBA00022692"/>
    </source>
</evidence>
<dbReference type="SUPFAM" id="SSF51206">
    <property type="entry name" value="cAMP-binding domain-like"/>
    <property type="match status" value="1"/>
</dbReference>
<keyword evidence="8" id="KW-0472">Membrane</keyword>
<feature type="active site" description="Proton acceptor" evidence="9">
    <location>
        <position position="465"/>
    </location>
</feature>
<keyword evidence="3" id="KW-0812">Transmembrane</keyword>